<dbReference type="EMBL" id="ML976701">
    <property type="protein sequence ID" value="KAF1970368.1"/>
    <property type="molecule type" value="Genomic_DNA"/>
</dbReference>
<name>A0A6A5V0G7_9PLEO</name>
<evidence type="ECO:0000256" key="1">
    <source>
        <dbReference type="ARBA" id="ARBA00004173"/>
    </source>
</evidence>
<evidence type="ECO:0000256" key="6">
    <source>
        <dbReference type="ARBA" id="ARBA00022884"/>
    </source>
</evidence>
<accession>A0A6A5V0G7</accession>
<dbReference type="PANTHER" id="PTHR11727">
    <property type="entry name" value="DIMETHYLADENOSINE TRANSFERASE"/>
    <property type="match status" value="1"/>
</dbReference>
<gene>
    <name evidence="8" type="ORF">BU23DRAFT_556839</name>
</gene>
<sequence>MGHTLEKYKGCDIIDLNPGACLWSQKLHDFLQPRTHVLLESTPSMWSDYQRPLLDKPGSTYKLFQGDIRLKLTCDALFEAGIIPPPEDIDPADPNPQKPNNTLLVTGSLMWDPPAKGLTFDSLGKQLLYHFTENARYNFRYHKYGPVRSLLWMLEEDFKSAIPRSHYMFSKYTVSMNYLAKNVQVVTPGHAAKASGHSTIGRLPQYEMQSVIRAMQRGKENGMEPPSARRENIHDFADDIARRNIEQGKAADARLTEEEMNQFLEQQTRAGKSTEGIDWEAHIQNVRERMAMEKDPFPYKTIKKKGEVYTAEGKRVARNTALQKSNLKKRGIAEKLADQLEAIYDRECEILTMQDGPEKEAALADLEAMEEAVEEAMKGGEYKPYDPESIVTERISLKSPVPRLEWDHRPYEPLVMHESEVWPRRRVCLIDSEPYPMPSGESANEWEWVVDFVSALYQSPNASVKRALVSLQSGASTLVDEVPSLRDPKKGGRLNLDRLRVNMLTREMLAELCRAYQNWPFKNKLASHPKYFQSMYAGRSGADKRGGGGAHGGGLGKGA</sequence>
<dbReference type="InterPro" id="IPR029063">
    <property type="entry name" value="SAM-dependent_MTases_sf"/>
</dbReference>
<dbReference type="GO" id="GO:0005759">
    <property type="term" value="C:mitochondrial matrix"/>
    <property type="evidence" value="ECO:0007669"/>
    <property type="project" value="TreeGrafter"/>
</dbReference>
<evidence type="ECO:0000256" key="5">
    <source>
        <dbReference type="ARBA" id="ARBA00022691"/>
    </source>
</evidence>
<dbReference type="InterPro" id="IPR001737">
    <property type="entry name" value="KsgA/Erm"/>
</dbReference>
<dbReference type="Gene3D" id="1.10.8.100">
    <property type="entry name" value="Ribosomal RNA adenine dimethylase-like, domain 2"/>
    <property type="match status" value="1"/>
</dbReference>
<comment type="function">
    <text evidence="7">Mitochondrial transcription factor that confers selective promoter recognition on the core subunit of the yeast mitochondrial RNA polymerase. Interacts with DNA in a non-specific manner.</text>
</comment>
<evidence type="ECO:0000256" key="2">
    <source>
        <dbReference type="ARBA" id="ARBA00013836"/>
    </source>
</evidence>
<keyword evidence="6" id="KW-0694">RNA-binding</keyword>
<dbReference type="InterPro" id="IPR023165">
    <property type="entry name" value="rRNA_Ade_diMease-like_C"/>
</dbReference>
<dbReference type="GO" id="GO:0003723">
    <property type="term" value="F:RNA binding"/>
    <property type="evidence" value="ECO:0007669"/>
    <property type="project" value="UniProtKB-KW"/>
</dbReference>
<reference evidence="8" key="1">
    <citation type="journal article" date="2020" name="Stud. Mycol.">
        <title>101 Dothideomycetes genomes: a test case for predicting lifestyles and emergence of pathogens.</title>
        <authorList>
            <person name="Haridas S."/>
            <person name="Albert R."/>
            <person name="Binder M."/>
            <person name="Bloem J."/>
            <person name="Labutti K."/>
            <person name="Salamov A."/>
            <person name="Andreopoulos B."/>
            <person name="Baker S."/>
            <person name="Barry K."/>
            <person name="Bills G."/>
            <person name="Bluhm B."/>
            <person name="Cannon C."/>
            <person name="Castanera R."/>
            <person name="Culley D."/>
            <person name="Daum C."/>
            <person name="Ezra D."/>
            <person name="Gonzalez J."/>
            <person name="Henrissat B."/>
            <person name="Kuo A."/>
            <person name="Liang C."/>
            <person name="Lipzen A."/>
            <person name="Lutzoni F."/>
            <person name="Magnuson J."/>
            <person name="Mondo S."/>
            <person name="Nolan M."/>
            <person name="Ohm R."/>
            <person name="Pangilinan J."/>
            <person name="Park H.-J."/>
            <person name="Ramirez L."/>
            <person name="Alfaro M."/>
            <person name="Sun H."/>
            <person name="Tritt A."/>
            <person name="Yoshinaga Y."/>
            <person name="Zwiers L.-H."/>
            <person name="Turgeon B."/>
            <person name="Goodwin S."/>
            <person name="Spatafora J."/>
            <person name="Crous P."/>
            <person name="Grigoriev I."/>
        </authorList>
    </citation>
    <scope>NUCLEOTIDE SEQUENCE</scope>
    <source>
        <strain evidence="8">CBS 107.79</strain>
    </source>
</reference>
<dbReference type="GO" id="GO:0034245">
    <property type="term" value="C:mitochondrial DNA-directed RNA polymerase complex"/>
    <property type="evidence" value="ECO:0007669"/>
    <property type="project" value="TreeGrafter"/>
</dbReference>
<evidence type="ECO:0000256" key="3">
    <source>
        <dbReference type="ARBA" id="ARBA00022603"/>
    </source>
</evidence>
<dbReference type="GO" id="GO:0034246">
    <property type="term" value="F:mitochondrial transcription factor activity"/>
    <property type="evidence" value="ECO:0007669"/>
    <property type="project" value="TreeGrafter"/>
</dbReference>
<dbReference type="Gene3D" id="3.40.50.150">
    <property type="entry name" value="Vaccinia Virus protein VP39"/>
    <property type="match status" value="1"/>
</dbReference>
<dbReference type="GO" id="GO:0006391">
    <property type="term" value="P:transcription initiation at mitochondrial promoter"/>
    <property type="evidence" value="ECO:0007669"/>
    <property type="project" value="TreeGrafter"/>
</dbReference>
<keyword evidence="5" id="KW-0949">S-adenosyl-L-methionine</keyword>
<dbReference type="PANTHER" id="PTHR11727:SF17">
    <property type="entry name" value="DIMETHYLADENOSINE TRANSFERASE 1, MITOCHONDRIAL"/>
    <property type="match status" value="1"/>
</dbReference>
<evidence type="ECO:0000313" key="9">
    <source>
        <dbReference type="Proteomes" id="UP000800036"/>
    </source>
</evidence>
<evidence type="ECO:0000256" key="7">
    <source>
        <dbReference type="ARBA" id="ARBA00024915"/>
    </source>
</evidence>
<keyword evidence="9" id="KW-1185">Reference proteome</keyword>
<dbReference type="Proteomes" id="UP000800036">
    <property type="component" value="Unassembled WGS sequence"/>
</dbReference>
<protein>
    <recommendedName>
        <fullName evidence="2">Mitochondrial transcription factor 1</fullName>
    </recommendedName>
</protein>
<organism evidence="8 9">
    <name type="scientific">Bimuria novae-zelandiae CBS 107.79</name>
    <dbReference type="NCBI Taxonomy" id="1447943"/>
    <lineage>
        <taxon>Eukaryota</taxon>
        <taxon>Fungi</taxon>
        <taxon>Dikarya</taxon>
        <taxon>Ascomycota</taxon>
        <taxon>Pezizomycotina</taxon>
        <taxon>Dothideomycetes</taxon>
        <taxon>Pleosporomycetidae</taxon>
        <taxon>Pleosporales</taxon>
        <taxon>Massarineae</taxon>
        <taxon>Didymosphaeriaceae</taxon>
        <taxon>Bimuria</taxon>
    </lineage>
</organism>
<dbReference type="AlphaFoldDB" id="A0A6A5V0G7"/>
<dbReference type="GO" id="GO:0008168">
    <property type="term" value="F:methyltransferase activity"/>
    <property type="evidence" value="ECO:0007669"/>
    <property type="project" value="UniProtKB-KW"/>
</dbReference>
<comment type="subcellular location">
    <subcellularLocation>
        <location evidence="1">Mitochondrion</location>
    </subcellularLocation>
</comment>
<keyword evidence="3" id="KW-0489">Methyltransferase</keyword>
<proteinExistence type="predicted"/>
<dbReference type="OrthoDB" id="16079at2759"/>
<dbReference type="GO" id="GO:0032259">
    <property type="term" value="P:methylation"/>
    <property type="evidence" value="ECO:0007669"/>
    <property type="project" value="UniProtKB-KW"/>
</dbReference>
<evidence type="ECO:0000256" key="4">
    <source>
        <dbReference type="ARBA" id="ARBA00022679"/>
    </source>
</evidence>
<evidence type="ECO:0000313" key="8">
    <source>
        <dbReference type="EMBL" id="KAF1970368.1"/>
    </source>
</evidence>
<keyword evidence="4" id="KW-0808">Transferase</keyword>